<dbReference type="RefSeq" id="WP_134535433.1">
    <property type="nucleotide sequence ID" value="NZ_SOFG01000018.1"/>
</dbReference>
<protein>
    <submittedName>
        <fullName evidence="1">Uncharacterized protein</fullName>
    </submittedName>
</protein>
<organism evidence="1 2">
    <name type="scientific">Cryobacterium algoricola</name>
    <dbReference type="NCBI Taxonomy" id="1259183"/>
    <lineage>
        <taxon>Bacteria</taxon>
        <taxon>Bacillati</taxon>
        <taxon>Actinomycetota</taxon>
        <taxon>Actinomycetes</taxon>
        <taxon>Micrococcales</taxon>
        <taxon>Microbacteriaceae</taxon>
        <taxon>Cryobacterium</taxon>
    </lineage>
</organism>
<dbReference type="EMBL" id="SOFG01000018">
    <property type="protein sequence ID" value="TFB85331.1"/>
    <property type="molecule type" value="Genomic_DNA"/>
</dbReference>
<sequence>MSDEPQFDVTLTLDEFRVLLECAPETVLPASLAVGVLDASVASQSRRDTARIALGTRNLVDAESAPHPLLAMALAMPLVADSSIQVQSWNPATTAWTLVALAGRSMALFTIELPRSRTEPVTDALTATVGEITITLGPVALVSGRLGALLADSPAAAPGFSPVRVEIGLVESRSILAAIRRGDHALVDRLAAQFGAAAAVPVLRSLAGTMEAGFRLHSFVRPGTPVRALEWFQSSSGDWLSMHLAASADADGTVTPQALVDTGRVLIQRQRHRDITAELLNLISTVTIGASHVRG</sequence>
<proteinExistence type="predicted"/>
<keyword evidence="2" id="KW-1185">Reference proteome</keyword>
<gene>
    <name evidence="1" type="ORF">E3O44_14215</name>
</gene>
<comment type="caution">
    <text evidence="1">The sequence shown here is derived from an EMBL/GenBank/DDBJ whole genome shotgun (WGS) entry which is preliminary data.</text>
</comment>
<dbReference type="Proteomes" id="UP000297608">
    <property type="component" value="Unassembled WGS sequence"/>
</dbReference>
<name>A0ABY2I9V8_9MICO</name>
<reference evidence="1 2" key="1">
    <citation type="submission" date="2019-03" db="EMBL/GenBank/DDBJ databases">
        <title>Genomics of glacier-inhabiting Cryobacterium strains.</title>
        <authorList>
            <person name="Liu Q."/>
            <person name="Xin Y.-H."/>
        </authorList>
    </citation>
    <scope>NUCLEOTIDE SEQUENCE [LARGE SCALE GENOMIC DNA]</scope>
    <source>
        <strain evidence="1 2">MDB2-B</strain>
    </source>
</reference>
<evidence type="ECO:0000313" key="2">
    <source>
        <dbReference type="Proteomes" id="UP000297608"/>
    </source>
</evidence>
<accession>A0ABY2I9V8</accession>
<evidence type="ECO:0000313" key="1">
    <source>
        <dbReference type="EMBL" id="TFB85331.1"/>
    </source>
</evidence>